<organism evidence="1 2">
    <name type="scientific">Nicrophorus vespilloides</name>
    <name type="common">Boreal carrion beetle</name>
    <dbReference type="NCBI Taxonomy" id="110193"/>
    <lineage>
        <taxon>Eukaryota</taxon>
        <taxon>Metazoa</taxon>
        <taxon>Ecdysozoa</taxon>
        <taxon>Arthropoda</taxon>
        <taxon>Hexapoda</taxon>
        <taxon>Insecta</taxon>
        <taxon>Pterygota</taxon>
        <taxon>Neoptera</taxon>
        <taxon>Endopterygota</taxon>
        <taxon>Coleoptera</taxon>
        <taxon>Polyphaga</taxon>
        <taxon>Staphyliniformia</taxon>
        <taxon>Silphidae</taxon>
        <taxon>Nicrophorinae</taxon>
        <taxon>Nicrophorus</taxon>
    </lineage>
</organism>
<evidence type="ECO:0000313" key="1">
    <source>
        <dbReference type="Proteomes" id="UP000695000"/>
    </source>
</evidence>
<proteinExistence type="predicted"/>
<dbReference type="GeneID" id="108560520"/>
<evidence type="ECO:0000313" key="2">
    <source>
        <dbReference type="RefSeq" id="XP_017773582.1"/>
    </source>
</evidence>
<keyword evidence="1" id="KW-1185">Reference proteome</keyword>
<reference evidence="2" key="1">
    <citation type="submission" date="2025-08" db="UniProtKB">
        <authorList>
            <consortium name="RefSeq"/>
        </authorList>
    </citation>
    <scope>IDENTIFICATION</scope>
    <source>
        <tissue evidence="2">Whole Larva</tissue>
    </source>
</reference>
<dbReference type="RefSeq" id="XP_017773582.1">
    <property type="nucleotide sequence ID" value="XM_017918093.1"/>
</dbReference>
<name>A0ABM1MG82_NICVS</name>
<dbReference type="Proteomes" id="UP000695000">
    <property type="component" value="Unplaced"/>
</dbReference>
<accession>A0ABM1MG82</accession>
<protein>
    <submittedName>
        <fullName evidence="2">Uncharacterized protein LOC108560520</fullName>
    </submittedName>
</protein>
<sequence length="379" mass="44251">MIPNIDPYITQAQNDFMKVIMNSNLNPVHHFPYFTHTSYTPSIPMLPFTYPNYPIMSPIPCPVSYHIAQMSNYNTRNIMSNYNRFTPAQSIQNYKRPIEFKKDPFSNSINILPVNNHPQCNYQSVKKRKDMSDSNENSTIKLCNDGISSNLELITTIDLKKRKTKKRTLLQTVTKLKQEIETKKPNLNAEKNRDILLDQLQSSNNDVVLQLQSLIHFYKTYVNGLIMTNESTKLNASTRKSIGRLENDFEGNETDSSEDVELCCCKIYQNSTSKYKDESLQIKKDMWDKLLGKFPDITENRFKHLLNMLITEMNHVCFDFSVEDESNKENEYPIDLSIKSSNDRMISDENQSYPAFNFYRSRTHSKSRKRSKTHKIVRI</sequence>
<gene>
    <name evidence="2" type="primary">LOC108560520</name>
</gene>